<sequence>MKKRLGWLVTIVLTGLLLVSCGSGSKNKFVKFIKDEGKIENINYDFNLKLTDLELVDTTGSKTPNPFLKVTETQMKDFSMKGNFQAESKDKKSQFSVDSKIKVLGTEIPVKLIGDIGGDNKTYMSIDSFFSLLDLFNSMTGEDVMGAKIDKKPFEGKYIDYTSLISEEMPGNLDSKNDIKPLLESPKELNEGRAMWLSSLDSKKYEQKEDEITLLLKKKDIVEFIKKSESKDNKKEVKELLKIYEDFKNFEIKHHINLKTKQQKVEIVMEPSEKEATEAGFKKMAFSVEYKKVDKKVSIKQPERIDILDMEELFDQILGQTDVNDLLGDPGKSSKEAPKSKVEKKDINLKVFTPNPVGDEEVRYESDGDKIAAYVPDYEHYTEDEVKQMLGEPSVILDDPNVISDMLSEKEFDKIAEEFQADKLTESQAKAFAFAAKDLSIAVGMGTKVKVWVYEDGKPNVYFTDKKAVFITPKTDYMDFKGKIGNKSV</sequence>
<gene>
    <name evidence="1" type="ORF">G7082_13535</name>
</gene>
<dbReference type="Proteomes" id="UP000501747">
    <property type="component" value="Chromosome"/>
</dbReference>
<dbReference type="AlphaFoldDB" id="A0A6G8AWW9"/>
<evidence type="ECO:0000313" key="2">
    <source>
        <dbReference type="Proteomes" id="UP000501747"/>
    </source>
</evidence>
<keyword evidence="2" id="KW-1185">Reference proteome</keyword>
<reference evidence="1 2" key="1">
    <citation type="submission" date="2020-03" db="EMBL/GenBank/DDBJ databases">
        <title>Vagococcus sp. nov., isolated from beetles.</title>
        <authorList>
            <person name="Hyun D.-W."/>
            <person name="Bae J.-W."/>
        </authorList>
    </citation>
    <scope>NUCLEOTIDE SEQUENCE [LARGE SCALE GENOMIC DNA]</scope>
    <source>
        <strain evidence="1 2">HDW17B</strain>
    </source>
</reference>
<dbReference type="KEGG" id="vhy:G7082_13535"/>
<dbReference type="InterPro" id="IPR032542">
    <property type="entry name" value="DUF4947"/>
</dbReference>
<name>A0A6G8AWW9_9ENTE</name>
<evidence type="ECO:0000313" key="1">
    <source>
        <dbReference type="EMBL" id="QIL49445.1"/>
    </source>
</evidence>
<dbReference type="PROSITE" id="PS51257">
    <property type="entry name" value="PROKAR_LIPOPROTEIN"/>
    <property type="match status" value="1"/>
</dbReference>
<dbReference type="EMBL" id="CP049887">
    <property type="protein sequence ID" value="QIL49445.1"/>
    <property type="molecule type" value="Genomic_DNA"/>
</dbReference>
<proteinExistence type="predicted"/>
<protein>
    <submittedName>
        <fullName evidence="1">DUF4947 domain-containing protein</fullName>
    </submittedName>
</protein>
<dbReference type="RefSeq" id="WP_166035732.1">
    <property type="nucleotide sequence ID" value="NZ_CP049887.1"/>
</dbReference>
<accession>A0A6G8AWW9</accession>
<organism evidence="1 2">
    <name type="scientific">Vagococcus hydrophili</name>
    <dbReference type="NCBI Taxonomy" id="2714947"/>
    <lineage>
        <taxon>Bacteria</taxon>
        <taxon>Bacillati</taxon>
        <taxon>Bacillota</taxon>
        <taxon>Bacilli</taxon>
        <taxon>Lactobacillales</taxon>
        <taxon>Enterococcaceae</taxon>
        <taxon>Vagococcus</taxon>
    </lineage>
</organism>
<dbReference type="Pfam" id="PF16305">
    <property type="entry name" value="DUF4947"/>
    <property type="match status" value="1"/>
</dbReference>